<name>A0A5E7LKU4_PSEFL</name>
<evidence type="ECO:0008006" key="4">
    <source>
        <dbReference type="Google" id="ProtNLM"/>
    </source>
</evidence>
<dbReference type="AlphaFoldDB" id="A0A5E7LKU4"/>
<sequence>MKKPTPNPPETDDTSPYESPDSRKFHEAAERALDHYLKPKALTLRFHKPSTMFQVAPDQDNESLLVHACESLAQASLMTSDIAAYIELPQRRTILAIQQIIMLAELAVNRALDNHEISPPHSQLKSPSP</sequence>
<dbReference type="Pfam" id="PF19619">
    <property type="entry name" value="DUF6124"/>
    <property type="match status" value="1"/>
</dbReference>
<dbReference type="EMBL" id="CABVIN010000004">
    <property type="protein sequence ID" value="VVP12803.1"/>
    <property type="molecule type" value="Genomic_DNA"/>
</dbReference>
<evidence type="ECO:0000313" key="2">
    <source>
        <dbReference type="EMBL" id="VVP12803.1"/>
    </source>
</evidence>
<dbReference type="Proteomes" id="UP000377224">
    <property type="component" value="Unassembled WGS sequence"/>
</dbReference>
<protein>
    <recommendedName>
        <fullName evidence="4">DUF3077 domain-containing protein</fullName>
    </recommendedName>
</protein>
<evidence type="ECO:0000256" key="1">
    <source>
        <dbReference type="SAM" id="MobiDB-lite"/>
    </source>
</evidence>
<reference evidence="2 3" key="1">
    <citation type="submission" date="2019-09" db="EMBL/GenBank/DDBJ databases">
        <authorList>
            <person name="Chandra G."/>
            <person name="Truman W A."/>
        </authorList>
    </citation>
    <scope>NUCLEOTIDE SEQUENCE [LARGE SCALE GENOMIC DNA]</scope>
    <source>
        <strain evidence="2">PS896</strain>
    </source>
</reference>
<evidence type="ECO:0000313" key="3">
    <source>
        <dbReference type="Proteomes" id="UP000377224"/>
    </source>
</evidence>
<dbReference type="RefSeq" id="WP_150647946.1">
    <property type="nucleotide sequence ID" value="NZ_CABVIN010000004.1"/>
</dbReference>
<feature type="region of interest" description="Disordered" evidence="1">
    <location>
        <begin position="1"/>
        <end position="23"/>
    </location>
</feature>
<gene>
    <name evidence="2" type="ORF">PS896_03427</name>
</gene>
<organism evidence="2 3">
    <name type="scientific">Pseudomonas fluorescens</name>
    <dbReference type="NCBI Taxonomy" id="294"/>
    <lineage>
        <taxon>Bacteria</taxon>
        <taxon>Pseudomonadati</taxon>
        <taxon>Pseudomonadota</taxon>
        <taxon>Gammaproteobacteria</taxon>
        <taxon>Pseudomonadales</taxon>
        <taxon>Pseudomonadaceae</taxon>
        <taxon>Pseudomonas</taxon>
    </lineage>
</organism>
<accession>A0A5E7LKU4</accession>
<proteinExistence type="predicted"/>